<keyword evidence="2" id="KW-1185">Reference proteome</keyword>
<sequence>MIAYKQFWVVLQSLDEKSETRWDEQLAEVAVNPQLKISLQAARFQSLNGERTYGEVRARISGVEIDGATAKVTDCQDASHSGVADAKTGEHKTVGIARNPVEARLKRHDGTWKVADINYPGGEC</sequence>
<dbReference type="RefSeq" id="WP_345401639.1">
    <property type="nucleotide sequence ID" value="NZ_BAABLA010000106.1"/>
</dbReference>
<name>A0ABW2C8Q4_9PSEU</name>
<protein>
    <recommendedName>
        <fullName evidence="3">Mce-associated membrane protein</fullName>
    </recommendedName>
</protein>
<comment type="caution">
    <text evidence="1">The sequence shown here is derived from an EMBL/GenBank/DDBJ whole genome shotgun (WGS) entry which is preliminary data.</text>
</comment>
<reference evidence="2" key="1">
    <citation type="journal article" date="2019" name="Int. J. Syst. Evol. Microbiol.">
        <title>The Global Catalogue of Microorganisms (GCM) 10K type strain sequencing project: providing services to taxonomists for standard genome sequencing and annotation.</title>
        <authorList>
            <consortium name="The Broad Institute Genomics Platform"/>
            <consortium name="The Broad Institute Genome Sequencing Center for Infectious Disease"/>
            <person name="Wu L."/>
            <person name="Ma J."/>
        </authorList>
    </citation>
    <scope>NUCLEOTIDE SEQUENCE [LARGE SCALE GENOMIC DNA]</scope>
    <source>
        <strain evidence="2">KCTC 32255</strain>
    </source>
</reference>
<proteinExistence type="predicted"/>
<evidence type="ECO:0000313" key="1">
    <source>
        <dbReference type="EMBL" id="MFC6870902.1"/>
    </source>
</evidence>
<organism evidence="1 2">
    <name type="scientific">Haloechinothrix salitolerans</name>
    <dbReference type="NCBI Taxonomy" id="926830"/>
    <lineage>
        <taxon>Bacteria</taxon>
        <taxon>Bacillati</taxon>
        <taxon>Actinomycetota</taxon>
        <taxon>Actinomycetes</taxon>
        <taxon>Pseudonocardiales</taxon>
        <taxon>Pseudonocardiaceae</taxon>
        <taxon>Haloechinothrix</taxon>
    </lineage>
</organism>
<dbReference type="Proteomes" id="UP001596337">
    <property type="component" value="Unassembled WGS sequence"/>
</dbReference>
<dbReference type="EMBL" id="JBHSXX010000001">
    <property type="protein sequence ID" value="MFC6870902.1"/>
    <property type="molecule type" value="Genomic_DNA"/>
</dbReference>
<evidence type="ECO:0000313" key="2">
    <source>
        <dbReference type="Proteomes" id="UP001596337"/>
    </source>
</evidence>
<evidence type="ECO:0008006" key="3">
    <source>
        <dbReference type="Google" id="ProtNLM"/>
    </source>
</evidence>
<accession>A0ABW2C8Q4</accession>
<gene>
    <name evidence="1" type="ORF">ACFQGD_27630</name>
</gene>